<dbReference type="InterPro" id="IPR021342">
    <property type="entry name" value="DUF2959"/>
</dbReference>
<dbReference type="Proteomes" id="UP000003688">
    <property type="component" value="Unassembled WGS sequence"/>
</dbReference>
<dbReference type="Pfam" id="PF11172">
    <property type="entry name" value="DUF2959"/>
    <property type="match status" value="1"/>
</dbReference>
<reference evidence="1 2" key="1">
    <citation type="journal article" date="2011" name="J. Bacteriol.">
        <title>Genome sequence of 'Pedosphaera parvula' Ellin514, an aerobic Verrucomicrobial isolate from pasture soil.</title>
        <authorList>
            <person name="Kant R."/>
            <person name="van Passel M.W."/>
            <person name="Sangwan P."/>
            <person name="Palva A."/>
            <person name="Lucas S."/>
            <person name="Copeland A."/>
            <person name="Lapidus A."/>
            <person name="Glavina Del Rio T."/>
            <person name="Dalin E."/>
            <person name="Tice H."/>
            <person name="Bruce D."/>
            <person name="Goodwin L."/>
            <person name="Pitluck S."/>
            <person name="Chertkov O."/>
            <person name="Larimer F.W."/>
            <person name="Land M.L."/>
            <person name="Hauser L."/>
            <person name="Brettin T.S."/>
            <person name="Detter J.C."/>
            <person name="Han S."/>
            <person name="de Vos W.M."/>
            <person name="Janssen P.H."/>
            <person name="Smidt H."/>
        </authorList>
    </citation>
    <scope>NUCLEOTIDE SEQUENCE [LARGE SCALE GENOMIC DNA]</scope>
    <source>
        <strain evidence="1 2">Ellin514</strain>
    </source>
</reference>
<sequence precursor="true">MKHRLWLGILFSMLLICGCRGAYYSTMETFGVYKRDILKKKVLEARDDQKAASQQFTNALTHLKELYGYQGGNLEKTYNVLNRDYERSVERANAVHDRIKQMETVAGDLFTEWEKEIHQISSPTLQQGSRDKLRETRARYDDLHEALKRAERSMDPVLTQFHDQVLYLKHNLNAAAIGSLQGESANIQADITKLLADMNASIAEADRFIQNLH</sequence>
<comment type="caution">
    <text evidence="1">The sequence shown here is derived from an EMBL/GenBank/DDBJ whole genome shotgun (WGS) entry which is preliminary data.</text>
</comment>
<dbReference type="EMBL" id="ABOX02000011">
    <property type="protein sequence ID" value="EEF61150.1"/>
    <property type="molecule type" value="Genomic_DNA"/>
</dbReference>
<evidence type="ECO:0008006" key="3">
    <source>
        <dbReference type="Google" id="ProtNLM"/>
    </source>
</evidence>
<dbReference type="RefSeq" id="WP_007414734.1">
    <property type="nucleotide sequence ID" value="NZ_ABOX02000011.1"/>
</dbReference>
<dbReference type="STRING" id="320771.Cflav_PD3867"/>
<dbReference type="OrthoDB" id="9780401at2"/>
<evidence type="ECO:0000313" key="1">
    <source>
        <dbReference type="EMBL" id="EEF61150.1"/>
    </source>
</evidence>
<gene>
    <name evidence="1" type="ORF">Cflav_PD3867</name>
</gene>
<dbReference type="AlphaFoldDB" id="B9XFY8"/>
<organism evidence="1 2">
    <name type="scientific">Pedosphaera parvula (strain Ellin514)</name>
    <dbReference type="NCBI Taxonomy" id="320771"/>
    <lineage>
        <taxon>Bacteria</taxon>
        <taxon>Pseudomonadati</taxon>
        <taxon>Verrucomicrobiota</taxon>
        <taxon>Pedosphaerae</taxon>
        <taxon>Pedosphaerales</taxon>
        <taxon>Pedosphaeraceae</taxon>
        <taxon>Pedosphaera</taxon>
    </lineage>
</organism>
<protein>
    <recommendedName>
        <fullName evidence="3">DUF2959 domain-containing protein</fullName>
    </recommendedName>
</protein>
<name>B9XFY8_PEDPL</name>
<dbReference type="PROSITE" id="PS51257">
    <property type="entry name" value="PROKAR_LIPOPROTEIN"/>
    <property type="match status" value="1"/>
</dbReference>
<proteinExistence type="predicted"/>
<evidence type="ECO:0000313" key="2">
    <source>
        <dbReference type="Proteomes" id="UP000003688"/>
    </source>
</evidence>
<keyword evidence="2" id="KW-1185">Reference proteome</keyword>
<accession>B9XFY8</accession>